<dbReference type="EMBL" id="CAJOBH010066503">
    <property type="protein sequence ID" value="CAF4450829.1"/>
    <property type="molecule type" value="Genomic_DNA"/>
</dbReference>
<evidence type="ECO:0000256" key="1">
    <source>
        <dbReference type="SAM" id="MobiDB-lite"/>
    </source>
</evidence>
<comment type="caution">
    <text evidence="2">The sequence shown here is derived from an EMBL/GenBank/DDBJ whole genome shotgun (WGS) entry which is preliminary data.</text>
</comment>
<dbReference type="EMBL" id="CAJOBJ010101620">
    <property type="protein sequence ID" value="CAF4590435.1"/>
    <property type="molecule type" value="Genomic_DNA"/>
</dbReference>
<evidence type="ECO:0000313" key="4">
    <source>
        <dbReference type="Proteomes" id="UP000681967"/>
    </source>
</evidence>
<evidence type="ECO:0000313" key="3">
    <source>
        <dbReference type="EMBL" id="CAF4590435.1"/>
    </source>
</evidence>
<feature type="non-terminal residue" evidence="2">
    <location>
        <position position="1"/>
    </location>
</feature>
<accession>A0A8S2WMG1</accession>
<organism evidence="2 4">
    <name type="scientific">Rotaria magnacalcarata</name>
    <dbReference type="NCBI Taxonomy" id="392030"/>
    <lineage>
        <taxon>Eukaryota</taxon>
        <taxon>Metazoa</taxon>
        <taxon>Spiralia</taxon>
        <taxon>Gnathifera</taxon>
        <taxon>Rotifera</taxon>
        <taxon>Eurotatoria</taxon>
        <taxon>Bdelloidea</taxon>
        <taxon>Philodinida</taxon>
        <taxon>Philodinidae</taxon>
        <taxon>Rotaria</taxon>
    </lineage>
</organism>
<dbReference type="Proteomes" id="UP000681720">
    <property type="component" value="Unassembled WGS sequence"/>
</dbReference>
<dbReference type="Proteomes" id="UP000681967">
    <property type="component" value="Unassembled WGS sequence"/>
</dbReference>
<protein>
    <submittedName>
        <fullName evidence="2">Uncharacterized protein</fullName>
    </submittedName>
</protein>
<feature type="non-terminal residue" evidence="2">
    <location>
        <position position="81"/>
    </location>
</feature>
<evidence type="ECO:0000313" key="2">
    <source>
        <dbReference type="EMBL" id="CAF4450829.1"/>
    </source>
</evidence>
<sequence>QSQQQVLVFNQNAFSTAGGQQPKFTLQMKNFDHINATPINKTPTPPPPSSSTTPNIDNEQPEPAMDTVLPQLDGCIDNEDF</sequence>
<gene>
    <name evidence="2" type="ORF">BYL167_LOCUS33747</name>
    <name evidence="3" type="ORF">GIL414_LOCUS38470</name>
</gene>
<feature type="region of interest" description="Disordered" evidence="1">
    <location>
        <begin position="33"/>
        <end position="81"/>
    </location>
</feature>
<name>A0A8S2WMG1_9BILA</name>
<reference evidence="2" key="1">
    <citation type="submission" date="2021-02" db="EMBL/GenBank/DDBJ databases">
        <authorList>
            <person name="Nowell W R."/>
        </authorList>
    </citation>
    <scope>NUCLEOTIDE SEQUENCE</scope>
</reference>
<proteinExistence type="predicted"/>
<dbReference type="AlphaFoldDB" id="A0A8S2WMG1"/>